<proteinExistence type="predicted"/>
<feature type="region of interest" description="Disordered" evidence="1">
    <location>
        <begin position="40"/>
        <end position="69"/>
    </location>
</feature>
<gene>
    <name evidence="2" type="ORF">UFOVP1366_25</name>
</gene>
<protein>
    <submittedName>
        <fullName evidence="2">Uncharacterized protein</fullName>
    </submittedName>
</protein>
<organism evidence="2">
    <name type="scientific">uncultured Caudovirales phage</name>
    <dbReference type="NCBI Taxonomy" id="2100421"/>
    <lineage>
        <taxon>Viruses</taxon>
        <taxon>Duplodnaviria</taxon>
        <taxon>Heunggongvirae</taxon>
        <taxon>Uroviricota</taxon>
        <taxon>Caudoviricetes</taxon>
        <taxon>Peduoviridae</taxon>
        <taxon>Maltschvirus</taxon>
        <taxon>Maltschvirus maltsch</taxon>
    </lineage>
</organism>
<name>A0A6J5S3D0_9CAUD</name>
<evidence type="ECO:0000313" key="2">
    <source>
        <dbReference type="EMBL" id="CAB4202428.1"/>
    </source>
</evidence>
<sequence length="69" mass="7750">MAVIYLVHPVHGAKVAISEEEAVYDAISGWQRYDINTSTVLVDDNGDDEPVGERVEPKRRGRPRARQES</sequence>
<reference evidence="2" key="1">
    <citation type="submission" date="2020-05" db="EMBL/GenBank/DDBJ databases">
        <authorList>
            <person name="Chiriac C."/>
            <person name="Salcher M."/>
            <person name="Ghai R."/>
            <person name="Kavagutti S V."/>
        </authorList>
    </citation>
    <scope>NUCLEOTIDE SEQUENCE</scope>
</reference>
<accession>A0A6J5S3D0</accession>
<evidence type="ECO:0000256" key="1">
    <source>
        <dbReference type="SAM" id="MobiDB-lite"/>
    </source>
</evidence>
<feature type="compositionally biased region" description="Basic residues" evidence="1">
    <location>
        <begin position="59"/>
        <end position="69"/>
    </location>
</feature>
<dbReference type="EMBL" id="LR797326">
    <property type="protein sequence ID" value="CAB4202428.1"/>
    <property type="molecule type" value="Genomic_DNA"/>
</dbReference>